<accession>L1MC67</accession>
<evidence type="ECO:0000313" key="4">
    <source>
        <dbReference type="Proteomes" id="UP000010445"/>
    </source>
</evidence>
<feature type="region of interest" description="Disordered" evidence="1">
    <location>
        <begin position="227"/>
        <end position="254"/>
    </location>
</feature>
<evidence type="ECO:0000256" key="2">
    <source>
        <dbReference type="SAM" id="SignalP"/>
    </source>
</evidence>
<evidence type="ECO:0008006" key="5">
    <source>
        <dbReference type="Google" id="ProtNLM"/>
    </source>
</evidence>
<reference evidence="3 4" key="1">
    <citation type="submission" date="2012-05" db="EMBL/GenBank/DDBJ databases">
        <authorList>
            <person name="Weinstock G."/>
            <person name="Sodergren E."/>
            <person name="Lobos E.A."/>
            <person name="Fulton L."/>
            <person name="Fulton R."/>
            <person name="Courtney L."/>
            <person name="Fronick C."/>
            <person name="O'Laughlin M."/>
            <person name="Godfrey J."/>
            <person name="Wilson R.M."/>
            <person name="Miner T."/>
            <person name="Farmer C."/>
            <person name="Delehaunty K."/>
            <person name="Cordes M."/>
            <person name="Minx P."/>
            <person name="Tomlinson C."/>
            <person name="Chen J."/>
            <person name="Wollam A."/>
            <person name="Pepin K.H."/>
            <person name="Bhonagiri V."/>
            <person name="Zhang X."/>
            <person name="Suruliraj S."/>
            <person name="Warren W."/>
            <person name="Mitreva M."/>
            <person name="Mardis E.R."/>
            <person name="Wilson R.K."/>
        </authorList>
    </citation>
    <scope>NUCLEOTIDE SEQUENCE [LARGE SCALE GENOMIC DNA]</scope>
    <source>
        <strain evidence="3 4">F0235</strain>
    </source>
</reference>
<proteinExistence type="predicted"/>
<evidence type="ECO:0000313" key="3">
    <source>
        <dbReference type="EMBL" id="EKX88594.1"/>
    </source>
</evidence>
<dbReference type="PATRIC" id="fig|1035195.3.peg.2029"/>
<dbReference type="RefSeq" id="WP_006061689.1">
    <property type="nucleotide sequence ID" value="NZ_KB290820.1"/>
</dbReference>
<gene>
    <name evidence="3" type="ORF">HMPREF9997_02268</name>
</gene>
<evidence type="ECO:0000256" key="1">
    <source>
        <dbReference type="SAM" id="MobiDB-lite"/>
    </source>
</evidence>
<feature type="chain" id="PRO_5003953968" description="HtaA domain protein" evidence="2">
    <location>
        <begin position="23"/>
        <end position="341"/>
    </location>
</feature>
<keyword evidence="4" id="KW-1185">Reference proteome</keyword>
<comment type="caution">
    <text evidence="3">The sequence shown here is derived from an EMBL/GenBank/DDBJ whole genome shotgun (WGS) entry which is preliminary data.</text>
</comment>
<dbReference type="STRING" id="1035195.HMPREF9997_02268"/>
<keyword evidence="2" id="KW-0732">Signal</keyword>
<name>L1MC67_9CORY</name>
<dbReference type="EMBL" id="AMEM01000037">
    <property type="protein sequence ID" value="EKX88594.1"/>
    <property type="molecule type" value="Genomic_DNA"/>
</dbReference>
<dbReference type="Proteomes" id="UP000010445">
    <property type="component" value="Unassembled WGS sequence"/>
</dbReference>
<sequence>MRSFTALPLALAVVVAAAPAAAAMPVVPDNLPIFPQVNESPQIRVTDEQGRSIEGKTMHRGDVLLVHGSGFDPNANRGGFVLPVPPGVPNGLFVLYGAFPEHWKPSEGVPGSVRTHPHDRMAWVMPAGTLDSIPAGSVDMRRSIARQAQAMNADGTFTARVVVDPPANTTGDKWGIYVYPGAGSVDARQEFFVPIPYSPDAGPNTPAAATPDLLIDAAAVQQFAKNTRGGVNPTNGAAKQGADRLSFSRDKASETADGVRHYRGTVTVSARFNMVEVAVADPWLEPRDDGTWAVTALVSTAHNVGKDSMQRREIGRIPKDAQGPIALKAGTVQLGTVEVAR</sequence>
<feature type="signal peptide" evidence="2">
    <location>
        <begin position="1"/>
        <end position="22"/>
    </location>
</feature>
<protein>
    <recommendedName>
        <fullName evidence="5">HtaA domain protein</fullName>
    </recommendedName>
</protein>
<dbReference type="eggNOG" id="ENOG5031BR3">
    <property type="taxonomic scope" value="Bacteria"/>
</dbReference>
<dbReference type="AlphaFoldDB" id="L1MC67"/>
<organism evidence="3 4">
    <name type="scientific">Corynebacterium durum F0235</name>
    <dbReference type="NCBI Taxonomy" id="1035195"/>
    <lineage>
        <taxon>Bacteria</taxon>
        <taxon>Bacillati</taxon>
        <taxon>Actinomycetota</taxon>
        <taxon>Actinomycetes</taxon>
        <taxon>Mycobacteriales</taxon>
        <taxon>Corynebacteriaceae</taxon>
        <taxon>Corynebacterium</taxon>
    </lineage>
</organism>
<dbReference type="HOGENOM" id="CLU_066181_0_0_11"/>